<dbReference type="PANTHER" id="PTHR33608:SF7">
    <property type="entry name" value="DUF58 DOMAIN-CONTAINING PROTEIN"/>
    <property type="match status" value="1"/>
</dbReference>
<reference evidence="2 3" key="1">
    <citation type="journal article" date="2016" name="Nat. Commun.">
        <title>Thousands of microbial genomes shed light on interconnected biogeochemical processes in an aquifer system.</title>
        <authorList>
            <person name="Anantharaman K."/>
            <person name="Brown C.T."/>
            <person name="Hug L.A."/>
            <person name="Sharon I."/>
            <person name="Castelle C.J."/>
            <person name="Probst A.J."/>
            <person name="Thomas B.C."/>
            <person name="Singh A."/>
            <person name="Wilkins M.J."/>
            <person name="Karaoz U."/>
            <person name="Brodie E.L."/>
            <person name="Williams K.H."/>
            <person name="Hubbard S.S."/>
            <person name="Banfield J.F."/>
        </authorList>
    </citation>
    <scope>NUCLEOTIDE SEQUENCE [LARGE SCALE GENOMIC DNA]</scope>
</reference>
<dbReference type="AlphaFoldDB" id="A0A1F7F9J6"/>
<evidence type="ECO:0000313" key="3">
    <source>
        <dbReference type="Proteomes" id="UP000179243"/>
    </source>
</evidence>
<dbReference type="InterPro" id="IPR036465">
    <property type="entry name" value="vWFA_dom_sf"/>
</dbReference>
<sequence>METSNRSLSPDALTKISHLSISTRRPIAGVFTGQHKSPHHGASIEFADHKEYVAGDETRHIDWRVYGKADRYYIKRFEKETNIKALIFVDASASMGYASHALTKLDCAAQLAEGLAYIFLKQSDGVGLVTRHSGSVRHIPASAQTTHFSVIMDEFARLPAEGTTDMGAWLQSFNDMVSGAAFCIIISDFFCDMPAAYAALKAIRYRKKETVVFHVLDPYELTFPFSLRTNFKDMELPRELPVEPLTIKRNYMRLFGEYIENFRRTCLEHGIDYRLYDTSVPVEKLLLDFTAGRGVANA</sequence>
<evidence type="ECO:0000259" key="1">
    <source>
        <dbReference type="Pfam" id="PF01882"/>
    </source>
</evidence>
<evidence type="ECO:0000313" key="2">
    <source>
        <dbReference type="EMBL" id="OGK03197.1"/>
    </source>
</evidence>
<dbReference type="Proteomes" id="UP000179243">
    <property type="component" value="Unassembled WGS sequence"/>
</dbReference>
<comment type="caution">
    <text evidence="2">The sequence shown here is derived from an EMBL/GenBank/DDBJ whole genome shotgun (WGS) entry which is preliminary data.</text>
</comment>
<accession>A0A1F7F9J6</accession>
<dbReference type="EMBL" id="MFYX01000094">
    <property type="protein sequence ID" value="OGK03197.1"/>
    <property type="molecule type" value="Genomic_DNA"/>
</dbReference>
<proteinExistence type="predicted"/>
<dbReference type="InterPro" id="IPR002881">
    <property type="entry name" value="DUF58"/>
</dbReference>
<dbReference type="Gene3D" id="3.40.50.410">
    <property type="entry name" value="von Willebrand factor, type A domain"/>
    <property type="match status" value="1"/>
</dbReference>
<dbReference type="Pfam" id="PF01882">
    <property type="entry name" value="DUF58"/>
    <property type="match status" value="1"/>
</dbReference>
<dbReference type="PANTHER" id="PTHR33608">
    <property type="entry name" value="BLL2464 PROTEIN"/>
    <property type="match status" value="1"/>
</dbReference>
<gene>
    <name evidence="2" type="ORF">A2519_05060</name>
</gene>
<dbReference type="SUPFAM" id="SSF53300">
    <property type="entry name" value="vWA-like"/>
    <property type="match status" value="1"/>
</dbReference>
<protein>
    <recommendedName>
        <fullName evidence="1">DUF58 domain-containing protein</fullName>
    </recommendedName>
</protein>
<name>A0A1F7F9J6_UNCRA</name>
<feature type="domain" description="DUF58" evidence="1">
    <location>
        <begin position="49"/>
        <end position="243"/>
    </location>
</feature>
<organism evidence="2 3">
    <name type="scientific">Candidatus Raymondbacteria bacterium RIFOXYD12_FULL_49_13</name>
    <dbReference type="NCBI Taxonomy" id="1817890"/>
    <lineage>
        <taxon>Bacteria</taxon>
        <taxon>Raymondiibacteriota</taxon>
    </lineage>
</organism>